<dbReference type="InterPro" id="IPR002201">
    <property type="entry name" value="Glyco_trans_9"/>
</dbReference>
<evidence type="ECO:0000256" key="1">
    <source>
        <dbReference type="ARBA" id="ARBA00022676"/>
    </source>
</evidence>
<dbReference type="GO" id="GO:0005829">
    <property type="term" value="C:cytosol"/>
    <property type="evidence" value="ECO:0007669"/>
    <property type="project" value="TreeGrafter"/>
</dbReference>
<proteinExistence type="predicted"/>
<evidence type="ECO:0000313" key="3">
    <source>
        <dbReference type="EMBL" id="CAB3707128.1"/>
    </source>
</evidence>
<accession>A0A6J5BIG7</accession>
<dbReference type="CDD" id="cd03789">
    <property type="entry name" value="GT9_LPS_heptosyltransferase"/>
    <property type="match status" value="1"/>
</dbReference>
<dbReference type="SUPFAM" id="SSF53756">
    <property type="entry name" value="UDP-Glycosyltransferase/glycogen phosphorylase"/>
    <property type="match status" value="1"/>
</dbReference>
<dbReference type="Proteomes" id="UP000494249">
    <property type="component" value="Unassembled WGS sequence"/>
</dbReference>
<dbReference type="EC" id="2.-.-.-" evidence="3"/>
<dbReference type="Gene3D" id="3.40.50.2000">
    <property type="entry name" value="Glycogen Phosphorylase B"/>
    <property type="match status" value="2"/>
</dbReference>
<dbReference type="RefSeq" id="WP_035485938.1">
    <property type="nucleotide sequence ID" value="NZ_CADFGL010000017.1"/>
</dbReference>
<dbReference type="PANTHER" id="PTHR30160">
    <property type="entry name" value="TETRAACYLDISACCHARIDE 4'-KINASE-RELATED"/>
    <property type="match status" value="1"/>
</dbReference>
<evidence type="ECO:0000313" key="4">
    <source>
        <dbReference type="Proteomes" id="UP000494249"/>
    </source>
</evidence>
<organism evidence="3 4">
    <name type="scientific">Paraburkholderia phenoliruptrix</name>
    <dbReference type="NCBI Taxonomy" id="252970"/>
    <lineage>
        <taxon>Bacteria</taxon>
        <taxon>Pseudomonadati</taxon>
        <taxon>Pseudomonadota</taxon>
        <taxon>Betaproteobacteria</taxon>
        <taxon>Burkholderiales</taxon>
        <taxon>Burkholderiaceae</taxon>
        <taxon>Paraburkholderia</taxon>
    </lineage>
</organism>
<gene>
    <name evidence="3" type="primary">rfaF_4</name>
    <name evidence="3" type="ORF">LMG22037_03839</name>
</gene>
<reference evidence="3 4" key="1">
    <citation type="submission" date="2020-04" db="EMBL/GenBank/DDBJ databases">
        <authorList>
            <person name="De Canck E."/>
        </authorList>
    </citation>
    <scope>NUCLEOTIDE SEQUENCE [LARGE SCALE GENOMIC DNA]</scope>
    <source>
        <strain evidence="3 4">LMG 22037</strain>
    </source>
</reference>
<dbReference type="GO" id="GO:0009244">
    <property type="term" value="P:lipopolysaccharide core region biosynthetic process"/>
    <property type="evidence" value="ECO:0007669"/>
    <property type="project" value="TreeGrafter"/>
</dbReference>
<keyword evidence="2 3" id="KW-0808">Transferase</keyword>
<dbReference type="PANTHER" id="PTHR30160:SF1">
    <property type="entry name" value="LIPOPOLYSACCHARIDE 1,2-N-ACETYLGLUCOSAMINETRANSFERASE-RELATED"/>
    <property type="match status" value="1"/>
</dbReference>
<evidence type="ECO:0000256" key="2">
    <source>
        <dbReference type="ARBA" id="ARBA00022679"/>
    </source>
</evidence>
<sequence length="400" mass="43269">MNWKSLLTELPVWAMGRLSPAQYDPRRSEPREILVLRPNDFGELLTATPIFEALKKRFPATRIVAGIGSWGRPVLENNPFVDEIVELNAPWNNKIVEDRSPGAVMRFLLRSPQVVALHKRGGFDVGIDVLGSYMGALLMMRLGARYRIGVRGYRGGHSGCHAYIDFARRQSGRAALAQAALLGAKELPDARPQLFLTAAERASAARIWSASYPNDGTRWRVLVGVGAGVSSKAWSPRQFGAALLQIASALGQGGDQCDIVIVGSEADKPRAAEAIAAAGPHARVRSVAGDVSMRTVFALAETANVVLTNSSMLMHVAAAFHRPTVAVLGGSITRPMVHDAIWGYPEHYRSVAPDVYVEGQQEANWPEVERVVNAVLDSLRTQRTPAAVGQAPHAVPGRVI</sequence>
<keyword evidence="1" id="KW-0328">Glycosyltransferase</keyword>
<dbReference type="GO" id="GO:0008713">
    <property type="term" value="F:ADP-heptose-lipopolysaccharide heptosyltransferase activity"/>
    <property type="evidence" value="ECO:0007669"/>
    <property type="project" value="TreeGrafter"/>
</dbReference>
<dbReference type="InterPro" id="IPR051199">
    <property type="entry name" value="LPS_LOS_Heptosyltrfase"/>
</dbReference>
<name>A0A6J5BIG7_9BURK</name>
<dbReference type="AlphaFoldDB" id="A0A6J5BIG7"/>
<dbReference type="EMBL" id="CADIKB010000019">
    <property type="protein sequence ID" value="CAB3707128.1"/>
    <property type="molecule type" value="Genomic_DNA"/>
</dbReference>
<dbReference type="Pfam" id="PF01075">
    <property type="entry name" value="Glyco_transf_9"/>
    <property type="match status" value="1"/>
</dbReference>
<protein>
    <submittedName>
        <fullName evidence="3">ADP-heptose--LPS heptosyltransferase 2</fullName>
        <ecNumber evidence="3">2.-.-.-</ecNumber>
    </submittedName>
</protein>